<evidence type="ECO:0000313" key="2">
    <source>
        <dbReference type="Proteomes" id="UP000499080"/>
    </source>
</evidence>
<proteinExistence type="predicted"/>
<reference evidence="1 2" key="1">
    <citation type="journal article" date="2019" name="Sci. Rep.">
        <title>Orb-weaving spider Araneus ventricosus genome elucidates the spidroin gene catalogue.</title>
        <authorList>
            <person name="Kono N."/>
            <person name="Nakamura H."/>
            <person name="Ohtoshi R."/>
            <person name="Moran D.A.P."/>
            <person name="Shinohara A."/>
            <person name="Yoshida Y."/>
            <person name="Fujiwara M."/>
            <person name="Mori M."/>
            <person name="Tomita M."/>
            <person name="Arakawa K."/>
        </authorList>
    </citation>
    <scope>NUCLEOTIDE SEQUENCE [LARGE SCALE GENOMIC DNA]</scope>
</reference>
<organism evidence="1 2">
    <name type="scientific">Araneus ventricosus</name>
    <name type="common">Orbweaver spider</name>
    <name type="synonym">Epeira ventricosa</name>
    <dbReference type="NCBI Taxonomy" id="182803"/>
    <lineage>
        <taxon>Eukaryota</taxon>
        <taxon>Metazoa</taxon>
        <taxon>Ecdysozoa</taxon>
        <taxon>Arthropoda</taxon>
        <taxon>Chelicerata</taxon>
        <taxon>Arachnida</taxon>
        <taxon>Araneae</taxon>
        <taxon>Araneomorphae</taxon>
        <taxon>Entelegynae</taxon>
        <taxon>Araneoidea</taxon>
        <taxon>Araneidae</taxon>
        <taxon>Araneus</taxon>
    </lineage>
</organism>
<dbReference type="EMBL" id="BGPR01002454">
    <property type="protein sequence ID" value="GBM73720.1"/>
    <property type="molecule type" value="Genomic_DNA"/>
</dbReference>
<gene>
    <name evidence="1" type="ORF">AVEN_251163_1</name>
</gene>
<dbReference type="Proteomes" id="UP000499080">
    <property type="component" value="Unassembled WGS sequence"/>
</dbReference>
<evidence type="ECO:0000313" key="1">
    <source>
        <dbReference type="EMBL" id="GBM73720.1"/>
    </source>
</evidence>
<accession>A0A4Y2I8B0</accession>
<sequence length="85" mass="9551">MITIDNSKPVSITILINVNYAEVDTRMDFTGLRQKCLLPRRCVRVGWGRLNPLLCCHQVEELLDRSIELGGATAYHVPPASSERV</sequence>
<comment type="caution">
    <text evidence="1">The sequence shown here is derived from an EMBL/GenBank/DDBJ whole genome shotgun (WGS) entry which is preliminary data.</text>
</comment>
<keyword evidence="2" id="KW-1185">Reference proteome</keyword>
<dbReference type="AlphaFoldDB" id="A0A4Y2I8B0"/>
<name>A0A4Y2I8B0_ARAVE</name>
<protein>
    <submittedName>
        <fullName evidence="1">Uncharacterized protein</fullName>
    </submittedName>
</protein>